<dbReference type="GO" id="GO:0008270">
    <property type="term" value="F:zinc ion binding"/>
    <property type="evidence" value="ECO:0007669"/>
    <property type="project" value="UniProtKB-KW"/>
</dbReference>
<dbReference type="Gene3D" id="1.20.58.1180">
    <property type="match status" value="1"/>
</dbReference>
<evidence type="ECO:0000313" key="8">
    <source>
        <dbReference type="Proteomes" id="UP000183567"/>
    </source>
</evidence>
<evidence type="ECO:0000256" key="5">
    <source>
        <dbReference type="SAM" id="MobiDB-lite"/>
    </source>
</evidence>
<evidence type="ECO:0000259" key="6">
    <source>
        <dbReference type="PROSITE" id="PS50178"/>
    </source>
</evidence>
<dbReference type="CDD" id="cd15760">
    <property type="entry name" value="FYVE_scVPS27p_like"/>
    <property type="match status" value="1"/>
</dbReference>
<dbReference type="InterPro" id="IPR013083">
    <property type="entry name" value="Znf_RING/FYVE/PHD"/>
</dbReference>
<dbReference type="CDD" id="cd00866">
    <property type="entry name" value="PEBP_euk"/>
    <property type="match status" value="1"/>
</dbReference>
<dbReference type="InterPro" id="IPR011011">
    <property type="entry name" value="Znf_FYVE_PHD"/>
</dbReference>
<dbReference type="Pfam" id="PF01161">
    <property type="entry name" value="PBP"/>
    <property type="match status" value="1"/>
</dbReference>
<dbReference type="InterPro" id="IPR000306">
    <property type="entry name" value="Znf_FYVE"/>
</dbReference>
<dbReference type="SUPFAM" id="SSF57903">
    <property type="entry name" value="FYVE/PHD zinc finger"/>
    <property type="match status" value="1"/>
</dbReference>
<dbReference type="Gene3D" id="3.30.40.10">
    <property type="entry name" value="Zinc/RING finger domain, C3HC4 (zinc finger)"/>
    <property type="match status" value="1"/>
</dbReference>
<protein>
    <recommendedName>
        <fullName evidence="6">FYVE-type domain-containing protein</fullName>
    </recommendedName>
</protein>
<dbReference type="InterPro" id="IPR036610">
    <property type="entry name" value="PEBP-like_sf"/>
</dbReference>
<keyword evidence="1" id="KW-0479">Metal-binding</keyword>
<feature type="compositionally biased region" description="Low complexity" evidence="5">
    <location>
        <begin position="423"/>
        <end position="439"/>
    </location>
</feature>
<sequence>MIALGRVTGTPRCLLLWISVNRFEKRLVRFPPSGAWTKVARVASTLAHILPISSPLHFQTRFSTMSVLQVATALAANLAAKAHSSVVYAGSLTSQESECFSDASSLSEASSQSGSSHSSLLHLTISPRTNEHLAVLLPRNLWKPDSLANTCDNFYCPVKFSVLERRHHCRKCGGVFCRQCTTRTTRLLDVSNLDFLHPPRNVPIANFDSPTSPVLVEKVCDDCWDQIYGCNSPRTPDARPSTPLLVKSPVNSLAPSPMSSVCASPVDTSATPSRAIRAVRSPSQLSAGRIQLPTSILSSAELDIQEPSYGELDAYPLRRSSIICKATGGGRWEPKHSPPKIGVRIPGYKAPYEIEMEREEQEELRRCQNPVVRDGVPPCLQSELSILGMLSLRRLQPLSLGFARQGATVQVALSSTAVDEDSSQSQSSGVAVSKSQSRPIRTRRPRISLQHPREWNRPLAFGVLPAFDEALKVIKEDSIALKEEANALQGAIARAKEAPQPDLDALQALEEKLRILEVQSEINFPQVRWKCANGMADMSRAVDRHLVEQRWRKEGALDLLMERIHQMKVVPDVLPDFHPSLDLRVTYPKVTSKTGSQVAGLKAIYEHVEPGVFLLPEQTIEPPKLFTTVFHPEERLYTLLMIDPDFPDEVNQTFQTYLHWLQPNIPLSSLSPSPVLNLNTHTTYIPPHPQRGTTYHRYTILLLPQPSRISIPMVAKDKRTGFAVRAFMEQYGLDESAGGGAHMWREVWSEGVPAVYKDVLKTAEPKFGRMPKADRYGEFRGKKRYV</sequence>
<dbReference type="Gene3D" id="3.90.280.10">
    <property type="entry name" value="PEBP-like"/>
    <property type="match status" value="1"/>
</dbReference>
<evidence type="ECO:0000256" key="2">
    <source>
        <dbReference type="ARBA" id="ARBA00022771"/>
    </source>
</evidence>
<comment type="caution">
    <text evidence="7">The sequence shown here is derived from an EMBL/GenBank/DDBJ whole genome shotgun (WGS) entry which is preliminary data.</text>
</comment>
<keyword evidence="3" id="KW-0862">Zinc</keyword>
<feature type="region of interest" description="Disordered" evidence="5">
    <location>
        <begin position="417"/>
        <end position="447"/>
    </location>
</feature>
<dbReference type="SMART" id="SM00064">
    <property type="entry name" value="FYVE"/>
    <property type="match status" value="1"/>
</dbReference>
<dbReference type="PANTHER" id="PTHR11362:SF82">
    <property type="entry name" value="PHOSPHATIDYLETHANOLAMINE-BINDING PROTEIN 4"/>
    <property type="match status" value="1"/>
</dbReference>
<dbReference type="EMBL" id="LVVM01002361">
    <property type="protein sequence ID" value="OJA16777.1"/>
    <property type="molecule type" value="Genomic_DNA"/>
</dbReference>
<dbReference type="AlphaFoldDB" id="A0A1J8QTR7"/>
<dbReference type="Pfam" id="PF01363">
    <property type="entry name" value="FYVE"/>
    <property type="match status" value="1"/>
</dbReference>
<name>A0A1J8QTR7_9AGAM</name>
<dbReference type="SUPFAM" id="SSF49777">
    <property type="entry name" value="PEBP-like"/>
    <property type="match status" value="1"/>
</dbReference>
<proteinExistence type="predicted"/>
<feature type="domain" description="FYVE-type" evidence="6">
    <location>
        <begin position="156"/>
        <end position="228"/>
    </location>
</feature>
<organism evidence="7 8">
    <name type="scientific">Rhizopogon vesiculosus</name>
    <dbReference type="NCBI Taxonomy" id="180088"/>
    <lineage>
        <taxon>Eukaryota</taxon>
        <taxon>Fungi</taxon>
        <taxon>Dikarya</taxon>
        <taxon>Basidiomycota</taxon>
        <taxon>Agaricomycotina</taxon>
        <taxon>Agaricomycetes</taxon>
        <taxon>Agaricomycetidae</taxon>
        <taxon>Boletales</taxon>
        <taxon>Suillineae</taxon>
        <taxon>Rhizopogonaceae</taxon>
        <taxon>Rhizopogon</taxon>
    </lineage>
</organism>
<dbReference type="STRING" id="180088.A0A1J8QTR7"/>
<reference evidence="7 8" key="1">
    <citation type="submission" date="2016-03" db="EMBL/GenBank/DDBJ databases">
        <title>Comparative genomics of the ectomycorrhizal sister species Rhizopogon vinicolor and Rhizopogon vesiculosus (Basidiomycota: Boletales) reveals a divergence of the mating type B locus.</title>
        <authorList>
            <person name="Mujic A.B."/>
            <person name="Kuo A."/>
            <person name="Tritt A."/>
            <person name="Lipzen A."/>
            <person name="Chen C."/>
            <person name="Johnson J."/>
            <person name="Sharma A."/>
            <person name="Barry K."/>
            <person name="Grigoriev I.V."/>
            <person name="Spatafora J.W."/>
        </authorList>
    </citation>
    <scope>NUCLEOTIDE SEQUENCE [LARGE SCALE GENOMIC DNA]</scope>
    <source>
        <strain evidence="7 8">AM-OR11-056</strain>
    </source>
</reference>
<dbReference type="InterPro" id="IPR035810">
    <property type="entry name" value="PEBP_euk"/>
</dbReference>
<gene>
    <name evidence="7" type="ORF">AZE42_03307</name>
</gene>
<dbReference type="InterPro" id="IPR008914">
    <property type="entry name" value="PEBP"/>
</dbReference>
<dbReference type="Proteomes" id="UP000183567">
    <property type="component" value="Unassembled WGS sequence"/>
</dbReference>
<keyword evidence="2 4" id="KW-0863">Zinc-finger</keyword>
<keyword evidence="8" id="KW-1185">Reference proteome</keyword>
<evidence type="ECO:0000256" key="1">
    <source>
        <dbReference type="ARBA" id="ARBA00022723"/>
    </source>
</evidence>
<evidence type="ECO:0000256" key="4">
    <source>
        <dbReference type="PROSITE-ProRule" id="PRU00091"/>
    </source>
</evidence>
<dbReference type="PANTHER" id="PTHR11362">
    <property type="entry name" value="PHOSPHATIDYLETHANOLAMINE-BINDING PROTEIN"/>
    <property type="match status" value="1"/>
</dbReference>
<evidence type="ECO:0000256" key="3">
    <source>
        <dbReference type="ARBA" id="ARBA00022833"/>
    </source>
</evidence>
<accession>A0A1J8QTR7</accession>
<dbReference type="OrthoDB" id="2153661at2759"/>
<dbReference type="PROSITE" id="PS50178">
    <property type="entry name" value="ZF_FYVE"/>
    <property type="match status" value="1"/>
</dbReference>
<dbReference type="InterPro" id="IPR017455">
    <property type="entry name" value="Znf_FYVE-rel"/>
</dbReference>
<evidence type="ECO:0000313" key="7">
    <source>
        <dbReference type="EMBL" id="OJA16777.1"/>
    </source>
</evidence>